<proteinExistence type="predicted"/>
<sequence>MFYPDITLSKYLSLALSCASFLLFPFFLALSCPLPILILSIFFWLYLPLSYSLFFSLPSSCPCLTIILWLYLDTLFHYFCHTLFSPPLSLSLPHTISFSCSIMYLSSLFLCLYLATLTVFLSLNHAALSVTFSRSIFFFTLSLSHAHTQVYTRVHKHAHTTTIVVSLLSCPPHTDVCSLATLKPLHRFLVPNCLKSEKKA</sequence>
<name>A0A0L8HUK3_OCTBM</name>
<protein>
    <submittedName>
        <fullName evidence="2">Uncharacterized protein</fullName>
    </submittedName>
</protein>
<reference evidence="2" key="1">
    <citation type="submission" date="2015-07" db="EMBL/GenBank/DDBJ databases">
        <title>MeaNS - Measles Nucleotide Surveillance Program.</title>
        <authorList>
            <person name="Tran T."/>
            <person name="Druce J."/>
        </authorList>
    </citation>
    <scope>NUCLEOTIDE SEQUENCE</scope>
    <source>
        <strain evidence="2">UCB-OBI-ISO-001</strain>
        <tissue evidence="2">Gonad</tissue>
    </source>
</reference>
<dbReference type="AlphaFoldDB" id="A0A0L8HUK3"/>
<keyword evidence="1" id="KW-1133">Transmembrane helix</keyword>
<organism evidence="2">
    <name type="scientific">Octopus bimaculoides</name>
    <name type="common">California two-spotted octopus</name>
    <dbReference type="NCBI Taxonomy" id="37653"/>
    <lineage>
        <taxon>Eukaryota</taxon>
        <taxon>Metazoa</taxon>
        <taxon>Spiralia</taxon>
        <taxon>Lophotrochozoa</taxon>
        <taxon>Mollusca</taxon>
        <taxon>Cephalopoda</taxon>
        <taxon>Coleoidea</taxon>
        <taxon>Octopodiformes</taxon>
        <taxon>Octopoda</taxon>
        <taxon>Incirrata</taxon>
        <taxon>Octopodidae</taxon>
        <taxon>Octopus</taxon>
    </lineage>
</organism>
<feature type="transmembrane region" description="Helical" evidence="1">
    <location>
        <begin position="96"/>
        <end position="123"/>
    </location>
</feature>
<gene>
    <name evidence="2" type="ORF">OCBIM_22005696mg</name>
</gene>
<accession>A0A0L8HUK3</accession>
<keyword evidence="1" id="KW-0812">Transmembrane</keyword>
<keyword evidence="1" id="KW-0472">Membrane</keyword>
<evidence type="ECO:0000313" key="2">
    <source>
        <dbReference type="EMBL" id="KOF92891.1"/>
    </source>
</evidence>
<dbReference type="EMBL" id="KQ417274">
    <property type="protein sequence ID" value="KOF92891.1"/>
    <property type="molecule type" value="Genomic_DNA"/>
</dbReference>
<evidence type="ECO:0000256" key="1">
    <source>
        <dbReference type="SAM" id="Phobius"/>
    </source>
</evidence>